<dbReference type="EMBL" id="BARS01044277">
    <property type="protein sequence ID" value="GAG34468.1"/>
    <property type="molecule type" value="Genomic_DNA"/>
</dbReference>
<accession>X0XCW6</accession>
<dbReference type="AlphaFoldDB" id="X0XCW6"/>
<comment type="caution">
    <text evidence="1">The sequence shown here is derived from an EMBL/GenBank/DDBJ whole genome shotgun (WGS) entry which is preliminary data.</text>
</comment>
<evidence type="ECO:0000313" key="1">
    <source>
        <dbReference type="EMBL" id="GAG34468.1"/>
    </source>
</evidence>
<protein>
    <submittedName>
        <fullName evidence="1">Uncharacterized protein</fullName>
    </submittedName>
</protein>
<sequence>SGQASAICGEMSMPGKTLAGGTYSVFQAELDIPLNSTGYPSNVTSFMRFSAWGDGVASWRSGGYIFDFAGVGDAAGVFHSAMSDGSPEIEAVLKIKVDSTVWYIPLCDTADCN</sequence>
<reference evidence="1" key="1">
    <citation type="journal article" date="2014" name="Front. Microbiol.">
        <title>High frequency of phylogenetically diverse reductive dehalogenase-homologous genes in deep subseafloor sedimentary metagenomes.</title>
        <authorList>
            <person name="Kawai M."/>
            <person name="Futagami T."/>
            <person name="Toyoda A."/>
            <person name="Takaki Y."/>
            <person name="Nishi S."/>
            <person name="Hori S."/>
            <person name="Arai W."/>
            <person name="Tsubouchi T."/>
            <person name="Morono Y."/>
            <person name="Uchiyama I."/>
            <person name="Ito T."/>
            <person name="Fujiyama A."/>
            <person name="Inagaki F."/>
            <person name="Takami H."/>
        </authorList>
    </citation>
    <scope>NUCLEOTIDE SEQUENCE</scope>
    <source>
        <strain evidence="1">Expedition CK06-06</strain>
    </source>
</reference>
<organism evidence="1">
    <name type="scientific">marine sediment metagenome</name>
    <dbReference type="NCBI Taxonomy" id="412755"/>
    <lineage>
        <taxon>unclassified sequences</taxon>
        <taxon>metagenomes</taxon>
        <taxon>ecological metagenomes</taxon>
    </lineage>
</organism>
<feature type="non-terminal residue" evidence="1">
    <location>
        <position position="1"/>
    </location>
</feature>
<gene>
    <name evidence="1" type="ORF">S01H1_66923</name>
</gene>
<proteinExistence type="predicted"/>
<name>X0XCW6_9ZZZZ</name>